<keyword evidence="3" id="KW-1185">Reference proteome</keyword>
<feature type="chain" id="PRO_5011521465" evidence="1">
    <location>
        <begin position="25"/>
        <end position="220"/>
    </location>
</feature>
<keyword evidence="1" id="KW-0732">Signal</keyword>
<evidence type="ECO:0000313" key="3">
    <source>
        <dbReference type="Proteomes" id="UP000199533"/>
    </source>
</evidence>
<dbReference type="EMBL" id="FOSP01000005">
    <property type="protein sequence ID" value="SFK38929.1"/>
    <property type="molecule type" value="Genomic_DNA"/>
</dbReference>
<dbReference type="Proteomes" id="UP000199533">
    <property type="component" value="Unassembled WGS sequence"/>
</dbReference>
<reference evidence="3" key="1">
    <citation type="submission" date="2016-10" db="EMBL/GenBank/DDBJ databases">
        <authorList>
            <person name="Varghese N."/>
            <person name="Submissions S."/>
        </authorList>
    </citation>
    <scope>NUCLEOTIDE SEQUENCE [LARGE SCALE GENOMIC DNA]</scope>
    <source>
        <strain evidence="3">Nm69</strain>
    </source>
</reference>
<dbReference type="OrthoDB" id="7875109at2"/>
<organism evidence="2 3">
    <name type="scientific">Nitrosomonas aestuarii</name>
    <dbReference type="NCBI Taxonomy" id="52441"/>
    <lineage>
        <taxon>Bacteria</taxon>
        <taxon>Pseudomonadati</taxon>
        <taxon>Pseudomonadota</taxon>
        <taxon>Betaproteobacteria</taxon>
        <taxon>Nitrosomonadales</taxon>
        <taxon>Nitrosomonadaceae</taxon>
        <taxon>Nitrosomonas</taxon>
    </lineage>
</organism>
<dbReference type="AlphaFoldDB" id="A0A1I3Z5W9"/>
<evidence type="ECO:0000313" key="2">
    <source>
        <dbReference type="EMBL" id="SFK38929.1"/>
    </source>
</evidence>
<proteinExistence type="predicted"/>
<feature type="signal peptide" evidence="1">
    <location>
        <begin position="1"/>
        <end position="24"/>
    </location>
</feature>
<accession>A0A1I3Z5W9</accession>
<gene>
    <name evidence="2" type="ORF">SAMN05216302_100584</name>
</gene>
<sequence length="220" mass="23074">MKTKIKKTIALAGLLGIVSIHANASVYNFVNLIDTNNGSITGTLGNGSAFSGNPGEAGFQTFDWTVGGLTLTATGSTVTGGAFAYLDSGNAGLGVCKVLTANNQCTPSSDDNVTINEVLDLHFDKLAEIDFNQVVFRDANHKIINPNIEISVNGGGFSALNLTSVQQGTDFAFRTLNQANQFYISVLSADEVTVSTPGTLVLLALGLVGLSVTRRKHYIV</sequence>
<name>A0A1I3Z5W9_9PROT</name>
<evidence type="ECO:0000256" key="1">
    <source>
        <dbReference type="SAM" id="SignalP"/>
    </source>
</evidence>
<dbReference type="RefSeq" id="WP_090697621.1">
    <property type="nucleotide sequence ID" value="NZ_FOSP01000005.1"/>
</dbReference>
<protein>
    <submittedName>
        <fullName evidence="2">PEP-CTERM protein-sorting domain-containing protein</fullName>
    </submittedName>
</protein>